<evidence type="ECO:0000313" key="10">
    <source>
        <dbReference type="EMBL" id="KAF2252408.1"/>
    </source>
</evidence>
<evidence type="ECO:0000313" key="11">
    <source>
        <dbReference type="Proteomes" id="UP000800094"/>
    </source>
</evidence>
<keyword evidence="6 7" id="KW-0539">Nucleus</keyword>
<dbReference type="GO" id="GO:0016592">
    <property type="term" value="C:mediator complex"/>
    <property type="evidence" value="ECO:0007669"/>
    <property type="project" value="InterPro"/>
</dbReference>
<evidence type="ECO:0000256" key="6">
    <source>
        <dbReference type="ARBA" id="ARBA00023242"/>
    </source>
</evidence>
<evidence type="ECO:0000256" key="8">
    <source>
        <dbReference type="SAM" id="Coils"/>
    </source>
</evidence>
<feature type="compositionally biased region" description="Pro residues" evidence="9">
    <location>
        <begin position="10"/>
        <end position="24"/>
    </location>
</feature>
<evidence type="ECO:0000256" key="5">
    <source>
        <dbReference type="ARBA" id="ARBA00023163"/>
    </source>
</evidence>
<keyword evidence="4 7" id="KW-0010">Activator</keyword>
<comment type="subunit">
    <text evidence="7">Component of the Mediator complex.</text>
</comment>
<comment type="similarity">
    <text evidence="2 7">Belongs to the Mediator complex subunit 9 family.</text>
</comment>
<keyword evidence="5 7" id="KW-0804">Transcription</keyword>
<keyword evidence="11" id="KW-1185">Reference proteome</keyword>
<dbReference type="Pfam" id="PF07544">
    <property type="entry name" value="Med9"/>
    <property type="match status" value="1"/>
</dbReference>
<evidence type="ECO:0000256" key="1">
    <source>
        <dbReference type="ARBA" id="ARBA00004123"/>
    </source>
</evidence>
<feature type="region of interest" description="Disordered" evidence="9">
    <location>
        <begin position="42"/>
        <end position="64"/>
    </location>
</feature>
<evidence type="ECO:0000256" key="7">
    <source>
        <dbReference type="RuleBase" id="RU364145"/>
    </source>
</evidence>
<evidence type="ECO:0000256" key="9">
    <source>
        <dbReference type="SAM" id="MobiDB-lite"/>
    </source>
</evidence>
<comment type="subcellular location">
    <subcellularLocation>
        <location evidence="1 7">Nucleus</location>
    </subcellularLocation>
</comment>
<name>A0A6A6IQR1_9PLEO</name>
<proteinExistence type="inferred from homology"/>
<keyword evidence="3 7" id="KW-0805">Transcription regulation</keyword>
<dbReference type="InterPro" id="IPR011425">
    <property type="entry name" value="Med9"/>
</dbReference>
<accession>A0A6A6IQR1</accession>
<protein>
    <recommendedName>
        <fullName evidence="7">Mediator of RNA polymerase II transcription subunit 9</fullName>
    </recommendedName>
    <alternativeName>
        <fullName evidence="7">Mediator complex subunit 9</fullName>
    </alternativeName>
</protein>
<reference evidence="10" key="1">
    <citation type="journal article" date="2020" name="Stud. Mycol.">
        <title>101 Dothideomycetes genomes: a test case for predicting lifestyles and emergence of pathogens.</title>
        <authorList>
            <person name="Haridas S."/>
            <person name="Albert R."/>
            <person name="Binder M."/>
            <person name="Bloem J."/>
            <person name="Labutti K."/>
            <person name="Salamov A."/>
            <person name="Andreopoulos B."/>
            <person name="Baker S."/>
            <person name="Barry K."/>
            <person name="Bills G."/>
            <person name="Bluhm B."/>
            <person name="Cannon C."/>
            <person name="Castanera R."/>
            <person name="Culley D."/>
            <person name="Daum C."/>
            <person name="Ezra D."/>
            <person name="Gonzalez J."/>
            <person name="Henrissat B."/>
            <person name="Kuo A."/>
            <person name="Liang C."/>
            <person name="Lipzen A."/>
            <person name="Lutzoni F."/>
            <person name="Magnuson J."/>
            <person name="Mondo S."/>
            <person name="Nolan M."/>
            <person name="Ohm R."/>
            <person name="Pangilinan J."/>
            <person name="Park H.-J."/>
            <person name="Ramirez L."/>
            <person name="Alfaro M."/>
            <person name="Sun H."/>
            <person name="Tritt A."/>
            <person name="Yoshinaga Y."/>
            <person name="Zwiers L.-H."/>
            <person name="Turgeon B."/>
            <person name="Goodwin S."/>
            <person name="Spatafora J."/>
            <person name="Crous P."/>
            <person name="Grigoriev I."/>
        </authorList>
    </citation>
    <scope>NUCLEOTIDE SEQUENCE</scope>
    <source>
        <strain evidence="10">CBS 122368</strain>
    </source>
</reference>
<sequence length="136" mass="14398">MPPAGSVEPSLPPQPTTPSLPPPSTFDILPDLHGLLSRLLLSPSAPAPAPTLTPGQPPADGPLDIQQVGTAATEIKLKLQNARKAVMALPDIDRTCEDQQEEIDDLEMRIARLKASLQQLGQPPKEAEDGDQSMTG</sequence>
<evidence type="ECO:0000256" key="2">
    <source>
        <dbReference type="ARBA" id="ARBA00008089"/>
    </source>
</evidence>
<organism evidence="10 11">
    <name type="scientific">Trematosphaeria pertusa</name>
    <dbReference type="NCBI Taxonomy" id="390896"/>
    <lineage>
        <taxon>Eukaryota</taxon>
        <taxon>Fungi</taxon>
        <taxon>Dikarya</taxon>
        <taxon>Ascomycota</taxon>
        <taxon>Pezizomycotina</taxon>
        <taxon>Dothideomycetes</taxon>
        <taxon>Pleosporomycetidae</taxon>
        <taxon>Pleosporales</taxon>
        <taxon>Massarineae</taxon>
        <taxon>Trematosphaeriaceae</taxon>
        <taxon>Trematosphaeria</taxon>
    </lineage>
</organism>
<feature type="region of interest" description="Disordered" evidence="9">
    <location>
        <begin position="116"/>
        <end position="136"/>
    </location>
</feature>
<dbReference type="EMBL" id="ML987192">
    <property type="protein sequence ID" value="KAF2252408.1"/>
    <property type="molecule type" value="Genomic_DNA"/>
</dbReference>
<evidence type="ECO:0000256" key="3">
    <source>
        <dbReference type="ARBA" id="ARBA00023015"/>
    </source>
</evidence>
<keyword evidence="8" id="KW-0175">Coiled coil</keyword>
<gene>
    <name evidence="7" type="primary">MED9</name>
    <name evidence="10" type="ORF">BU26DRAFT_502882</name>
</gene>
<feature type="coiled-coil region" evidence="8">
    <location>
        <begin position="89"/>
        <end position="116"/>
    </location>
</feature>
<evidence type="ECO:0000256" key="4">
    <source>
        <dbReference type="ARBA" id="ARBA00023159"/>
    </source>
</evidence>
<feature type="compositionally biased region" description="Pro residues" evidence="9">
    <location>
        <begin position="45"/>
        <end position="60"/>
    </location>
</feature>
<dbReference type="GO" id="GO:0006357">
    <property type="term" value="P:regulation of transcription by RNA polymerase II"/>
    <property type="evidence" value="ECO:0007669"/>
    <property type="project" value="InterPro"/>
</dbReference>
<comment type="function">
    <text evidence="7">Component of the Mediator complex, a coactivator involved in the regulated transcription of nearly all RNA polymerase II-dependent genes. Mediator functions as a bridge to convey information from gene-specific regulatory proteins to the basal RNA polymerase II transcription machinery. Mediator is recruited to promoters by direct interactions with regulatory proteins and serves as a scaffold for the assembly of a functional preinitiation complex with RNA polymerase II and the general transcription factors.</text>
</comment>
<dbReference type="GO" id="GO:0003712">
    <property type="term" value="F:transcription coregulator activity"/>
    <property type="evidence" value="ECO:0007669"/>
    <property type="project" value="InterPro"/>
</dbReference>
<dbReference type="AlphaFoldDB" id="A0A6A6IQR1"/>
<feature type="region of interest" description="Disordered" evidence="9">
    <location>
        <begin position="1"/>
        <end position="28"/>
    </location>
</feature>
<dbReference type="Proteomes" id="UP000800094">
    <property type="component" value="Unassembled WGS sequence"/>
</dbReference>
<dbReference type="OrthoDB" id="5414694at2759"/>